<evidence type="ECO:0000313" key="2">
    <source>
        <dbReference type="EMBL" id="WDF83656.1"/>
    </source>
</evidence>
<reference evidence="2 3" key="1">
    <citation type="submission" date="2023-02" db="EMBL/GenBank/DDBJ databases">
        <title>Genome sequence of Lacticaseibacillus sp. KACC 23028.</title>
        <authorList>
            <person name="Kim S."/>
            <person name="Heo J."/>
            <person name="Kwon S.-W."/>
        </authorList>
    </citation>
    <scope>NUCLEOTIDE SEQUENCE [LARGE SCALE GENOMIC DNA]</scope>
    <source>
        <strain evidence="2 3">KACC 23028</strain>
    </source>
</reference>
<accession>A0ABY7WU56</accession>
<dbReference type="InterPro" id="IPR045403">
    <property type="entry name" value="HTH_59_Firmicutes_type"/>
</dbReference>
<dbReference type="Pfam" id="PF20038">
    <property type="entry name" value="HTH_59"/>
    <property type="match status" value="1"/>
</dbReference>
<dbReference type="EMBL" id="CP117884">
    <property type="protein sequence ID" value="WDF83656.1"/>
    <property type="molecule type" value="Genomic_DNA"/>
</dbReference>
<gene>
    <name evidence="2" type="ORF">PQ472_05310</name>
</gene>
<feature type="domain" description="Helix-turn-helix" evidence="1">
    <location>
        <begin position="7"/>
        <end position="63"/>
    </location>
</feature>
<keyword evidence="3" id="KW-1185">Reference proteome</keyword>
<proteinExistence type="predicted"/>
<name>A0ABY7WU56_9LACO</name>
<dbReference type="Proteomes" id="UP001220377">
    <property type="component" value="Chromosome"/>
</dbReference>
<evidence type="ECO:0000313" key="3">
    <source>
        <dbReference type="Proteomes" id="UP001220377"/>
    </source>
</evidence>
<protein>
    <submittedName>
        <fullName evidence="2">Helix-turn-helix domain-containing protein</fullName>
    </submittedName>
</protein>
<evidence type="ECO:0000259" key="1">
    <source>
        <dbReference type="Pfam" id="PF20038"/>
    </source>
</evidence>
<dbReference type="RefSeq" id="WP_274261954.1">
    <property type="nucleotide sequence ID" value="NZ_CP117884.1"/>
</dbReference>
<organism evidence="2 3">
    <name type="scientific">Lacticaseibacillus pabuli</name>
    <dbReference type="NCBI Taxonomy" id="3025672"/>
    <lineage>
        <taxon>Bacteria</taxon>
        <taxon>Bacillati</taxon>
        <taxon>Bacillota</taxon>
        <taxon>Bacilli</taxon>
        <taxon>Lactobacillales</taxon>
        <taxon>Lactobacillaceae</taxon>
        <taxon>Lacticaseibacillus</taxon>
    </lineage>
</organism>
<sequence>MVNLNSSELMGAREAAEIWGKSESYVRKSIQQSPQKWPAGSWRKFDGRQIVVTVEGMEAVTGQPDPRSANSRNK</sequence>